<comment type="caution">
    <text evidence="2">The sequence shown here is derived from an EMBL/GenBank/DDBJ whole genome shotgun (WGS) entry which is preliminary data.</text>
</comment>
<accession>A0ABQ4DZX5</accession>
<evidence type="ECO:0000313" key="3">
    <source>
        <dbReference type="Proteomes" id="UP000646749"/>
    </source>
</evidence>
<sequence length="185" mass="19042">MTLTDRAATELVDRAEGLLERVASGADPALRADAVELVRALLELYGEGLARIIATAVRAGGDDLVTELAADGLVAHLLLLHGLHPVETATRVADAVRTWSRASGVPAELLDVAGDTVRLRLPAAGTGCGSSTAAGLAEAVRAAAPEIAHVDVEQSRPAPALIPVGSLRRHRHGDDQPAAPVGTDR</sequence>
<evidence type="ECO:0008006" key="4">
    <source>
        <dbReference type="Google" id="ProtNLM"/>
    </source>
</evidence>
<name>A0ABQ4DZX5_9ACTN</name>
<evidence type="ECO:0000256" key="1">
    <source>
        <dbReference type="SAM" id="MobiDB-lite"/>
    </source>
</evidence>
<dbReference type="EMBL" id="BONW01000013">
    <property type="protein sequence ID" value="GIG87971.1"/>
    <property type="molecule type" value="Genomic_DNA"/>
</dbReference>
<dbReference type="RefSeq" id="WP_203866497.1">
    <property type="nucleotide sequence ID" value="NZ_BONW01000013.1"/>
</dbReference>
<reference evidence="2 3" key="1">
    <citation type="submission" date="2021-01" db="EMBL/GenBank/DDBJ databases">
        <title>Whole genome shotgun sequence of Plantactinospora endophytica NBRC 110450.</title>
        <authorList>
            <person name="Komaki H."/>
            <person name="Tamura T."/>
        </authorList>
    </citation>
    <scope>NUCLEOTIDE SEQUENCE [LARGE SCALE GENOMIC DNA]</scope>
    <source>
        <strain evidence="2 3">NBRC 110450</strain>
    </source>
</reference>
<protein>
    <recommendedName>
        <fullName evidence="4">NifU family protein</fullName>
    </recommendedName>
</protein>
<proteinExistence type="predicted"/>
<feature type="region of interest" description="Disordered" evidence="1">
    <location>
        <begin position="164"/>
        <end position="185"/>
    </location>
</feature>
<organism evidence="2 3">
    <name type="scientific">Plantactinospora endophytica</name>
    <dbReference type="NCBI Taxonomy" id="673535"/>
    <lineage>
        <taxon>Bacteria</taxon>
        <taxon>Bacillati</taxon>
        <taxon>Actinomycetota</taxon>
        <taxon>Actinomycetes</taxon>
        <taxon>Micromonosporales</taxon>
        <taxon>Micromonosporaceae</taxon>
        <taxon>Plantactinospora</taxon>
    </lineage>
</organism>
<gene>
    <name evidence="2" type="ORF">Pen02_29070</name>
</gene>
<keyword evidence="3" id="KW-1185">Reference proteome</keyword>
<dbReference type="Proteomes" id="UP000646749">
    <property type="component" value="Unassembled WGS sequence"/>
</dbReference>
<evidence type="ECO:0000313" key="2">
    <source>
        <dbReference type="EMBL" id="GIG87971.1"/>
    </source>
</evidence>